<organism evidence="1">
    <name type="scientific">viral metagenome</name>
    <dbReference type="NCBI Taxonomy" id="1070528"/>
    <lineage>
        <taxon>unclassified sequences</taxon>
        <taxon>metagenomes</taxon>
        <taxon>organismal metagenomes</taxon>
    </lineage>
</organism>
<sequence length="66" mass="7619">MQNEYSVPQPTLDEAIDYFEQFIPSIEKFKDVGEVNCSVKADLRIFLAYQALESLREICRAFANVN</sequence>
<protein>
    <submittedName>
        <fullName evidence="1">Uncharacterized protein</fullName>
    </submittedName>
</protein>
<dbReference type="EMBL" id="MT143442">
    <property type="protein sequence ID" value="QJA96877.1"/>
    <property type="molecule type" value="Genomic_DNA"/>
</dbReference>
<reference evidence="1" key="1">
    <citation type="submission" date="2020-03" db="EMBL/GenBank/DDBJ databases">
        <title>The deep terrestrial virosphere.</title>
        <authorList>
            <person name="Holmfeldt K."/>
            <person name="Nilsson E."/>
            <person name="Simone D."/>
            <person name="Lopez-Fernandez M."/>
            <person name="Wu X."/>
            <person name="de Brujin I."/>
            <person name="Lundin D."/>
            <person name="Andersson A."/>
            <person name="Bertilsson S."/>
            <person name="Dopson M."/>
        </authorList>
    </citation>
    <scope>NUCLEOTIDE SEQUENCE</scope>
    <source>
        <strain evidence="1">MM415B07175</strain>
    </source>
</reference>
<name>A0A6M3LNG1_9ZZZZ</name>
<dbReference type="AlphaFoldDB" id="A0A6M3LNG1"/>
<evidence type="ECO:0000313" key="1">
    <source>
        <dbReference type="EMBL" id="QJA96877.1"/>
    </source>
</evidence>
<proteinExistence type="predicted"/>
<accession>A0A6M3LNG1</accession>
<gene>
    <name evidence="1" type="ORF">MM415B07175_0006</name>
</gene>